<accession>A0ABQ9H234</accession>
<dbReference type="PANTHER" id="PTHR47027">
    <property type="entry name" value="REVERSE TRANSCRIPTASE DOMAIN-CONTAINING PROTEIN"/>
    <property type="match status" value="1"/>
</dbReference>
<reference evidence="2 3" key="1">
    <citation type="submission" date="2023-02" db="EMBL/GenBank/DDBJ databases">
        <title>LHISI_Scaffold_Assembly.</title>
        <authorList>
            <person name="Stuart O.P."/>
            <person name="Cleave R."/>
            <person name="Magrath M.J.L."/>
            <person name="Mikheyev A.S."/>
        </authorList>
    </citation>
    <scope>NUCLEOTIDE SEQUENCE [LARGE SCALE GENOMIC DNA]</scope>
    <source>
        <strain evidence="2">Daus_M_001</strain>
        <tissue evidence="2">Leg muscle</tissue>
    </source>
</reference>
<evidence type="ECO:0000313" key="2">
    <source>
        <dbReference type="EMBL" id="KAJ8878319.1"/>
    </source>
</evidence>
<dbReference type="InterPro" id="IPR000477">
    <property type="entry name" value="RT_dom"/>
</dbReference>
<sequence>MANTTILEAIIKEHRAKGSPMILASVDLAKAFDEVCTESIIKALYTARIDHKTIEEVATAMELSRRWSNTLDMKRGVRQGYPTSRILFYMVLDPFLQALENRYGVMIGNIKVTSLAFADDYVLLAKDVATMRGNLEVLERFLETNLMEFDVAQLLRSQLEIRGKNIPTLAQLRYLGQFYEAKVQEGSSQAVAETSGPESVFNSKAYTQVYDMYVTTKKLKNCGSLIRIFVKKMLHLLIMTPDAFFSMHQ</sequence>
<dbReference type="InterPro" id="IPR043502">
    <property type="entry name" value="DNA/RNA_pol_sf"/>
</dbReference>
<proteinExistence type="predicted"/>
<name>A0ABQ9H234_9NEOP</name>
<dbReference type="Pfam" id="PF00078">
    <property type="entry name" value="RVT_1"/>
    <property type="match status" value="1"/>
</dbReference>
<organism evidence="2 3">
    <name type="scientific">Dryococelus australis</name>
    <dbReference type="NCBI Taxonomy" id="614101"/>
    <lineage>
        <taxon>Eukaryota</taxon>
        <taxon>Metazoa</taxon>
        <taxon>Ecdysozoa</taxon>
        <taxon>Arthropoda</taxon>
        <taxon>Hexapoda</taxon>
        <taxon>Insecta</taxon>
        <taxon>Pterygota</taxon>
        <taxon>Neoptera</taxon>
        <taxon>Polyneoptera</taxon>
        <taxon>Phasmatodea</taxon>
        <taxon>Verophasmatodea</taxon>
        <taxon>Anareolatae</taxon>
        <taxon>Phasmatidae</taxon>
        <taxon>Eurycanthinae</taxon>
        <taxon>Dryococelus</taxon>
    </lineage>
</organism>
<dbReference type="PROSITE" id="PS50878">
    <property type="entry name" value="RT_POL"/>
    <property type="match status" value="1"/>
</dbReference>
<evidence type="ECO:0000259" key="1">
    <source>
        <dbReference type="PROSITE" id="PS50878"/>
    </source>
</evidence>
<dbReference type="Proteomes" id="UP001159363">
    <property type="component" value="Chromosome 6"/>
</dbReference>
<comment type="caution">
    <text evidence="2">The sequence shown here is derived from an EMBL/GenBank/DDBJ whole genome shotgun (WGS) entry which is preliminary data.</text>
</comment>
<dbReference type="EMBL" id="JARBHB010000007">
    <property type="protein sequence ID" value="KAJ8878319.1"/>
    <property type="molecule type" value="Genomic_DNA"/>
</dbReference>
<keyword evidence="3" id="KW-1185">Reference proteome</keyword>
<dbReference type="SUPFAM" id="SSF56672">
    <property type="entry name" value="DNA/RNA polymerases"/>
    <property type="match status" value="1"/>
</dbReference>
<gene>
    <name evidence="2" type="ORF">PR048_018896</name>
</gene>
<dbReference type="PANTHER" id="PTHR47027:SF20">
    <property type="entry name" value="REVERSE TRANSCRIPTASE-LIKE PROTEIN WITH RNA-DIRECTED DNA POLYMERASE DOMAIN"/>
    <property type="match status" value="1"/>
</dbReference>
<protein>
    <recommendedName>
        <fullName evidence="1">Reverse transcriptase domain-containing protein</fullName>
    </recommendedName>
</protein>
<evidence type="ECO:0000313" key="3">
    <source>
        <dbReference type="Proteomes" id="UP001159363"/>
    </source>
</evidence>
<feature type="domain" description="Reverse transcriptase" evidence="1">
    <location>
        <begin position="1"/>
        <end position="179"/>
    </location>
</feature>